<organism evidence="1 2">
    <name type="scientific">Aliidongia dinghuensis</name>
    <dbReference type="NCBI Taxonomy" id="1867774"/>
    <lineage>
        <taxon>Bacteria</taxon>
        <taxon>Pseudomonadati</taxon>
        <taxon>Pseudomonadota</taxon>
        <taxon>Alphaproteobacteria</taxon>
        <taxon>Rhodospirillales</taxon>
        <taxon>Dongiaceae</taxon>
        <taxon>Aliidongia</taxon>
    </lineage>
</organism>
<evidence type="ECO:0000313" key="2">
    <source>
        <dbReference type="Proteomes" id="UP000646365"/>
    </source>
</evidence>
<evidence type="ECO:0000313" key="1">
    <source>
        <dbReference type="EMBL" id="GGF01632.1"/>
    </source>
</evidence>
<sequence length="208" mass="22967">MFAAPGWAADPPPLSPAQTALFETPHLKNILHPETLDYRFEETGPAGFTDQVAVTIEQIHPDGTKYVSFNFLTGPHHAFYPAVDQFSGNPLLMIFLEHDVQEMKNQIGVAAAYFRNRIRQAFVDHAQIADTTIEFQGKTVPARRITLRPFADDPRFEHLPSVQGKTYDFVLADPVPGQLAELGAEMPADPATGAPAWAERVTFAGEKP</sequence>
<proteinExistence type="predicted"/>
<protein>
    <submittedName>
        <fullName evidence="1">Uncharacterized protein</fullName>
    </submittedName>
</protein>
<keyword evidence="2" id="KW-1185">Reference proteome</keyword>
<dbReference type="AlphaFoldDB" id="A0A8J2YPU4"/>
<name>A0A8J2YPU4_9PROT</name>
<accession>A0A8J2YPU4</accession>
<dbReference type="Proteomes" id="UP000646365">
    <property type="component" value="Unassembled WGS sequence"/>
</dbReference>
<comment type="caution">
    <text evidence="1">The sequence shown here is derived from an EMBL/GenBank/DDBJ whole genome shotgun (WGS) entry which is preliminary data.</text>
</comment>
<reference evidence="1" key="1">
    <citation type="journal article" date="2014" name="Int. J. Syst. Evol. Microbiol.">
        <title>Complete genome sequence of Corynebacterium casei LMG S-19264T (=DSM 44701T), isolated from a smear-ripened cheese.</title>
        <authorList>
            <consortium name="US DOE Joint Genome Institute (JGI-PGF)"/>
            <person name="Walter F."/>
            <person name="Albersmeier A."/>
            <person name="Kalinowski J."/>
            <person name="Ruckert C."/>
        </authorList>
    </citation>
    <scope>NUCLEOTIDE SEQUENCE</scope>
    <source>
        <strain evidence="1">CGMCC 1.15725</strain>
    </source>
</reference>
<gene>
    <name evidence="1" type="ORF">GCM10011611_03930</name>
</gene>
<dbReference type="EMBL" id="BMJQ01000001">
    <property type="protein sequence ID" value="GGF01632.1"/>
    <property type="molecule type" value="Genomic_DNA"/>
</dbReference>
<reference evidence="1" key="2">
    <citation type="submission" date="2020-09" db="EMBL/GenBank/DDBJ databases">
        <authorList>
            <person name="Sun Q."/>
            <person name="Zhou Y."/>
        </authorList>
    </citation>
    <scope>NUCLEOTIDE SEQUENCE</scope>
    <source>
        <strain evidence="1">CGMCC 1.15725</strain>
    </source>
</reference>